<comment type="caution">
    <text evidence="2">The sequence shown here is derived from an EMBL/GenBank/DDBJ whole genome shotgun (WGS) entry which is preliminary data.</text>
</comment>
<dbReference type="Gramene" id="Psat05G0227700-T1">
    <property type="protein sequence ID" value="KAI5405426.1"/>
    <property type="gene ID" value="KIW84_052277"/>
</dbReference>
<keyword evidence="3" id="KW-1185">Reference proteome</keyword>
<evidence type="ECO:0000313" key="3">
    <source>
        <dbReference type="Proteomes" id="UP001058974"/>
    </source>
</evidence>
<evidence type="ECO:0000313" key="2">
    <source>
        <dbReference type="EMBL" id="KAI5405426.1"/>
    </source>
</evidence>
<evidence type="ECO:0000256" key="1">
    <source>
        <dbReference type="SAM" id="MobiDB-lite"/>
    </source>
</evidence>
<dbReference type="EMBL" id="JAMSHJ010000005">
    <property type="protein sequence ID" value="KAI5405426.1"/>
    <property type="molecule type" value="Genomic_DNA"/>
</dbReference>
<accession>A0A9D5AF13</accession>
<protein>
    <submittedName>
        <fullName evidence="2">Uncharacterized protein</fullName>
    </submittedName>
</protein>
<feature type="compositionally biased region" description="Low complexity" evidence="1">
    <location>
        <begin position="22"/>
        <end position="33"/>
    </location>
</feature>
<organism evidence="2 3">
    <name type="scientific">Pisum sativum</name>
    <name type="common">Garden pea</name>
    <name type="synonym">Lathyrus oleraceus</name>
    <dbReference type="NCBI Taxonomy" id="3888"/>
    <lineage>
        <taxon>Eukaryota</taxon>
        <taxon>Viridiplantae</taxon>
        <taxon>Streptophyta</taxon>
        <taxon>Embryophyta</taxon>
        <taxon>Tracheophyta</taxon>
        <taxon>Spermatophyta</taxon>
        <taxon>Magnoliopsida</taxon>
        <taxon>eudicotyledons</taxon>
        <taxon>Gunneridae</taxon>
        <taxon>Pentapetalae</taxon>
        <taxon>rosids</taxon>
        <taxon>fabids</taxon>
        <taxon>Fabales</taxon>
        <taxon>Fabaceae</taxon>
        <taxon>Papilionoideae</taxon>
        <taxon>50 kb inversion clade</taxon>
        <taxon>NPAAA clade</taxon>
        <taxon>Hologalegina</taxon>
        <taxon>IRL clade</taxon>
        <taxon>Fabeae</taxon>
        <taxon>Lathyrus</taxon>
    </lineage>
</organism>
<reference evidence="2 3" key="1">
    <citation type="journal article" date="2022" name="Nat. Genet.">
        <title>Improved pea reference genome and pan-genome highlight genomic features and evolutionary characteristics.</title>
        <authorList>
            <person name="Yang T."/>
            <person name="Liu R."/>
            <person name="Luo Y."/>
            <person name="Hu S."/>
            <person name="Wang D."/>
            <person name="Wang C."/>
            <person name="Pandey M.K."/>
            <person name="Ge S."/>
            <person name="Xu Q."/>
            <person name="Li N."/>
            <person name="Li G."/>
            <person name="Huang Y."/>
            <person name="Saxena R.K."/>
            <person name="Ji Y."/>
            <person name="Li M."/>
            <person name="Yan X."/>
            <person name="He Y."/>
            <person name="Liu Y."/>
            <person name="Wang X."/>
            <person name="Xiang C."/>
            <person name="Varshney R.K."/>
            <person name="Ding H."/>
            <person name="Gao S."/>
            <person name="Zong X."/>
        </authorList>
    </citation>
    <scope>NUCLEOTIDE SEQUENCE [LARGE SCALE GENOMIC DNA]</scope>
    <source>
        <strain evidence="2 3">cv. Zhongwan 6</strain>
    </source>
</reference>
<dbReference type="Gramene" id="PSAT_LOCUS23143_t1">
    <property type="protein sequence ID" value="CAL5204126.1"/>
    <property type="gene ID" value="PSAT_LOCUS23143"/>
</dbReference>
<gene>
    <name evidence="2" type="ORF">KIW84_052277</name>
</gene>
<sequence length="105" mass="11266">MISSTTHPPNKGGGGGDDVAMSEGGTSSDSSFSKLIKRKLEGPETIFETPSKKIKLNASQDVVNSIYRLSNAPHRRSVCIISANSSVSKLVLRTPNVPFLRQVHT</sequence>
<feature type="region of interest" description="Disordered" evidence="1">
    <location>
        <begin position="1"/>
        <end position="35"/>
    </location>
</feature>
<proteinExistence type="predicted"/>
<dbReference type="AlphaFoldDB" id="A0A9D5AF13"/>
<dbReference type="Proteomes" id="UP001058974">
    <property type="component" value="Chromosome 5"/>
</dbReference>
<name>A0A9D5AF13_PEA</name>